<gene>
    <name evidence="5" type="ORF">FHX34_10891</name>
</gene>
<proteinExistence type="inferred from homology"/>
<dbReference type="SUPFAM" id="SSF51445">
    <property type="entry name" value="(Trans)glycosidases"/>
    <property type="match status" value="1"/>
</dbReference>
<accession>A0A561VCP0</accession>
<evidence type="ECO:0000256" key="3">
    <source>
        <dbReference type="PROSITE-ProRule" id="PRU01353"/>
    </source>
</evidence>
<comment type="caution">
    <text evidence="5">The sequence shown here is derived from an EMBL/GenBank/DDBJ whole genome shotgun (WGS) entry which is preliminary data.</text>
</comment>
<keyword evidence="2 3" id="KW-0326">Glycosidase</keyword>
<sequence>MTGRELPRAALAIRGTVEGFYGPPWSPAQRLAHLEFSARVGLDTYVYAPKGDAHHRLRWREPYPAAELAQLRELATAARRLGVRFVYAISPGLDMGFAGEADHRALAGKAGQLAGAGVEQFALFFDDVPAELTRPEDVARWPGAGGAGAAHGVACTRFVTGFLAARGLRRSLLVCPTDYAGTRETPYRREFARTAPPDALIAWTGRDVVVGSVTRDEIDRAAAAYRRRLVLWDNFPVNDFAPRRLFLGPLTGRTPDVGGSALVGVLANPMPLAVPSRIPLVSVADWAADPAGYDPARSAARALPLVAGAGADDLAPLVRVSSSWPPSAVPDAQLARTADAALAGDPGARAALSARLAELARGCRAATRPADLIAPLRPWLAAGAAMADAGLAAARLLTGTSRDPGAARAALAAAEEHWADVLRPVVPPFVREVLRRCAG</sequence>
<dbReference type="InterPro" id="IPR017853">
    <property type="entry name" value="GH"/>
</dbReference>
<dbReference type="PANTHER" id="PTHR13170:SF16">
    <property type="entry name" value="PROTEIN O-GLCNACASE"/>
    <property type="match status" value="1"/>
</dbReference>
<dbReference type="RefSeq" id="WP_164465982.1">
    <property type="nucleotide sequence ID" value="NZ_BOMX01000169.1"/>
</dbReference>
<evidence type="ECO:0000259" key="4">
    <source>
        <dbReference type="PROSITE" id="PS52009"/>
    </source>
</evidence>
<dbReference type="Pfam" id="PF07555">
    <property type="entry name" value="NAGidase"/>
    <property type="match status" value="1"/>
</dbReference>
<evidence type="ECO:0000256" key="1">
    <source>
        <dbReference type="ARBA" id="ARBA00022801"/>
    </source>
</evidence>
<dbReference type="Gene3D" id="3.20.20.80">
    <property type="entry name" value="Glycosidases"/>
    <property type="match status" value="1"/>
</dbReference>
<keyword evidence="1 3" id="KW-0378">Hydrolase</keyword>
<feature type="active site" description="Proton donor" evidence="3">
    <location>
        <position position="127"/>
    </location>
</feature>
<dbReference type="GO" id="GO:1901135">
    <property type="term" value="P:carbohydrate derivative metabolic process"/>
    <property type="evidence" value="ECO:0007669"/>
    <property type="project" value="UniProtKB-ARBA"/>
</dbReference>
<dbReference type="PROSITE" id="PS52009">
    <property type="entry name" value="GH84"/>
    <property type="match status" value="1"/>
</dbReference>
<evidence type="ECO:0000256" key="2">
    <source>
        <dbReference type="ARBA" id="ARBA00023295"/>
    </source>
</evidence>
<protein>
    <submittedName>
        <fullName evidence="5">Beta-N-acetylglucosaminidase</fullName>
    </submittedName>
</protein>
<dbReference type="GO" id="GO:0015929">
    <property type="term" value="F:hexosaminidase activity"/>
    <property type="evidence" value="ECO:0007669"/>
    <property type="project" value="UniProtKB-ARBA"/>
</dbReference>
<dbReference type="PANTHER" id="PTHR13170">
    <property type="entry name" value="O-GLCNACASE"/>
    <property type="match status" value="1"/>
</dbReference>
<evidence type="ECO:0000313" key="5">
    <source>
        <dbReference type="EMBL" id="TWG09376.1"/>
    </source>
</evidence>
<dbReference type="InterPro" id="IPR011496">
    <property type="entry name" value="O-GlcNAcase_cat"/>
</dbReference>
<feature type="domain" description="GH84" evidence="4">
    <location>
        <begin position="12"/>
        <end position="291"/>
    </location>
</feature>
<name>A0A561VCP0_ACTTI</name>
<dbReference type="InterPro" id="IPR051822">
    <property type="entry name" value="Glycosyl_Hydrolase_84"/>
</dbReference>
<dbReference type="Proteomes" id="UP000320239">
    <property type="component" value="Unassembled WGS sequence"/>
</dbReference>
<dbReference type="AlphaFoldDB" id="A0A561VCP0"/>
<organism evidence="5 6">
    <name type="scientific">Actinoplanes teichomyceticus</name>
    <dbReference type="NCBI Taxonomy" id="1867"/>
    <lineage>
        <taxon>Bacteria</taxon>
        <taxon>Bacillati</taxon>
        <taxon>Actinomycetota</taxon>
        <taxon>Actinomycetes</taxon>
        <taxon>Micromonosporales</taxon>
        <taxon>Micromonosporaceae</taxon>
        <taxon>Actinoplanes</taxon>
    </lineage>
</organism>
<evidence type="ECO:0000313" key="6">
    <source>
        <dbReference type="Proteomes" id="UP000320239"/>
    </source>
</evidence>
<keyword evidence="6" id="KW-1185">Reference proteome</keyword>
<reference evidence="5 6" key="1">
    <citation type="submission" date="2019-06" db="EMBL/GenBank/DDBJ databases">
        <title>Sequencing the genomes of 1000 actinobacteria strains.</title>
        <authorList>
            <person name="Klenk H.-P."/>
        </authorList>
    </citation>
    <scope>NUCLEOTIDE SEQUENCE [LARGE SCALE GENOMIC DNA]</scope>
    <source>
        <strain evidence="5 6">DSM 43866</strain>
    </source>
</reference>
<dbReference type="EMBL" id="VIWY01000008">
    <property type="protein sequence ID" value="TWG09376.1"/>
    <property type="molecule type" value="Genomic_DNA"/>
</dbReference>
<comment type="similarity">
    <text evidence="3">Belongs to the glycosyl hydrolase 84 family.</text>
</comment>